<accession>A0A975TZV9</accession>
<proteinExistence type="inferred from homology"/>
<dbReference type="Proteomes" id="UP000694001">
    <property type="component" value="Chromosome"/>
</dbReference>
<gene>
    <name evidence="7" type="primary">rapZ</name>
    <name evidence="7" type="ORF">KO353_10240</name>
</gene>
<evidence type="ECO:0000256" key="1">
    <source>
        <dbReference type="ARBA" id="ARBA00022741"/>
    </source>
</evidence>
<keyword evidence="8" id="KW-1185">Reference proteome</keyword>
<evidence type="ECO:0000256" key="3">
    <source>
        <dbReference type="ARBA" id="ARBA00023134"/>
    </source>
</evidence>
<dbReference type="EMBL" id="CP076448">
    <property type="protein sequence ID" value="QXM23690.1"/>
    <property type="molecule type" value="Genomic_DNA"/>
</dbReference>
<evidence type="ECO:0000256" key="2">
    <source>
        <dbReference type="ARBA" id="ARBA00022840"/>
    </source>
</evidence>
<dbReference type="Pfam" id="PF03668">
    <property type="entry name" value="RapZ-like_N"/>
    <property type="match status" value="1"/>
</dbReference>
<feature type="binding site" evidence="4">
    <location>
        <begin position="62"/>
        <end position="65"/>
    </location>
    <ligand>
        <name>GTP</name>
        <dbReference type="ChEBI" id="CHEBI:37565"/>
    </ligand>
</feature>
<evidence type="ECO:0000313" key="7">
    <source>
        <dbReference type="EMBL" id="QXM23690.1"/>
    </source>
</evidence>
<protein>
    <submittedName>
        <fullName evidence="7">RNase adapter RapZ</fullName>
    </submittedName>
</protein>
<dbReference type="KEGG" id="elio:KO353_10240"/>
<evidence type="ECO:0000259" key="5">
    <source>
        <dbReference type="Pfam" id="PF03668"/>
    </source>
</evidence>
<dbReference type="HAMAP" id="MF_00636">
    <property type="entry name" value="RapZ_like"/>
    <property type="match status" value="1"/>
</dbReference>
<name>A0A975TZV9_9PROT</name>
<feature type="domain" description="RapZ-like N-terminal" evidence="5">
    <location>
        <begin position="10"/>
        <end position="160"/>
    </location>
</feature>
<keyword evidence="2 4" id="KW-0067">ATP-binding</keyword>
<evidence type="ECO:0000259" key="6">
    <source>
        <dbReference type="Pfam" id="PF22740"/>
    </source>
</evidence>
<dbReference type="GO" id="GO:0005524">
    <property type="term" value="F:ATP binding"/>
    <property type="evidence" value="ECO:0007669"/>
    <property type="project" value="UniProtKB-UniRule"/>
</dbReference>
<dbReference type="PIRSF" id="PIRSF005052">
    <property type="entry name" value="P-loopkin"/>
    <property type="match status" value="1"/>
</dbReference>
<keyword evidence="3 4" id="KW-0342">GTP-binding</keyword>
<reference evidence="7" key="1">
    <citation type="submission" date="2021-06" db="EMBL/GenBank/DDBJ databases">
        <title>Elioraea tepida, sp. nov., a moderately thermophilic aerobic anoxygenic phototrophic bacterium isolated from an alkaline siliceous hot spring mat community in Yellowstone National Park, WY, USA.</title>
        <authorList>
            <person name="Saini M.K."/>
            <person name="Yoshida S."/>
            <person name="Sebastian A."/>
            <person name="Hirose S."/>
            <person name="Hara E."/>
            <person name="Tamaki H."/>
            <person name="Soulier N.T."/>
            <person name="Albert I."/>
            <person name="Hanada S."/>
            <person name="Bryant D.A."/>
            <person name="Tank M."/>
        </authorList>
    </citation>
    <scope>NUCLEOTIDE SEQUENCE</scope>
    <source>
        <strain evidence="7">MS-P2</strain>
    </source>
</reference>
<dbReference type="NCBIfam" id="NF003828">
    <property type="entry name" value="PRK05416.1"/>
    <property type="match status" value="1"/>
</dbReference>
<dbReference type="PANTHER" id="PTHR30448:SF0">
    <property type="entry name" value="RNASE ADAPTER PROTEIN RAPZ"/>
    <property type="match status" value="1"/>
</dbReference>
<keyword evidence="1 4" id="KW-0547">Nucleotide-binding</keyword>
<sequence>MTEELRRRTVALITGLSGAGRSSVLRVLEDLGWETIDTPPLAVIETLLAAADRTTPLAIGLDSRRGRLDAAAAAALVERARADEGLDLTVVFLTADEETLLRRYTETRRRHPMAEQGGVLEGVQRERALFAPLEAIADVVLDTSEMPLPDLRAQVEARFARPDDSTLWIGVVSFSFARGLPREADLVFDVRFLRNPYYQAQLKPLTGLHPSVADYVAGDPDFAAFYGRMTGLLFPLLPRYVREGKKYLTIAIGCTGGRHRSVMVADRLGSDLRERGWRVSVAHRDIRTAPDTARADGGTAAQVTNGP</sequence>
<dbReference type="Pfam" id="PF22740">
    <property type="entry name" value="PapZ_C"/>
    <property type="match status" value="1"/>
</dbReference>
<dbReference type="InterPro" id="IPR053930">
    <property type="entry name" value="RapZ-like_N"/>
</dbReference>
<dbReference type="InterPro" id="IPR005337">
    <property type="entry name" value="RapZ-like"/>
</dbReference>
<dbReference type="InterPro" id="IPR053931">
    <property type="entry name" value="RapZ_C"/>
</dbReference>
<evidence type="ECO:0000256" key="4">
    <source>
        <dbReference type="HAMAP-Rule" id="MF_00636"/>
    </source>
</evidence>
<dbReference type="PANTHER" id="PTHR30448">
    <property type="entry name" value="RNASE ADAPTER PROTEIN RAPZ"/>
    <property type="match status" value="1"/>
</dbReference>
<dbReference type="GO" id="GO:0005525">
    <property type="term" value="F:GTP binding"/>
    <property type="evidence" value="ECO:0007669"/>
    <property type="project" value="UniProtKB-UniRule"/>
</dbReference>
<evidence type="ECO:0000313" key="8">
    <source>
        <dbReference type="Proteomes" id="UP000694001"/>
    </source>
</evidence>
<feature type="binding site" evidence="4">
    <location>
        <begin position="15"/>
        <end position="22"/>
    </location>
    <ligand>
        <name>ATP</name>
        <dbReference type="ChEBI" id="CHEBI:30616"/>
    </ligand>
</feature>
<feature type="domain" description="RapZ C-terminal" evidence="6">
    <location>
        <begin position="169"/>
        <end position="286"/>
    </location>
</feature>
<dbReference type="RefSeq" id="WP_218284584.1">
    <property type="nucleotide sequence ID" value="NZ_CP076448.1"/>
</dbReference>
<dbReference type="AlphaFoldDB" id="A0A975TZV9"/>
<organism evidence="7 8">
    <name type="scientific">Elioraea tepida</name>
    <dbReference type="NCBI Taxonomy" id="2843330"/>
    <lineage>
        <taxon>Bacteria</taxon>
        <taxon>Pseudomonadati</taxon>
        <taxon>Pseudomonadota</taxon>
        <taxon>Alphaproteobacteria</taxon>
        <taxon>Acetobacterales</taxon>
        <taxon>Elioraeaceae</taxon>
        <taxon>Elioraea</taxon>
    </lineage>
</organism>